<dbReference type="AlphaFoldDB" id="A0A5S3PIX1"/>
<evidence type="ECO:0000313" key="2">
    <source>
        <dbReference type="Proteomes" id="UP000310314"/>
    </source>
</evidence>
<dbReference type="InterPro" id="IPR036909">
    <property type="entry name" value="Cyt_c-like_dom_sf"/>
</dbReference>
<dbReference type="Proteomes" id="UP000310314">
    <property type="component" value="Unassembled WGS sequence"/>
</dbReference>
<sequence>MTTLVKLIVAICLTTMTGQNDPQTSSDGYESLAYTGLSKEHPIEERAFTVLTNKCNVCHENRNRRRVFTEDNMNGWSNDVYKQVFIKKRMPKGKKIKLTSEEYQDLLTWISFIKNNENGNQL</sequence>
<proteinExistence type="predicted"/>
<dbReference type="EMBL" id="VATY01000007">
    <property type="protein sequence ID" value="TMM51985.1"/>
    <property type="molecule type" value="Genomic_DNA"/>
</dbReference>
<reference evidence="1 2" key="1">
    <citation type="submission" date="2019-05" db="EMBL/GenBank/DDBJ databases">
        <authorList>
            <person name="Zhang J.-Y."/>
            <person name="Feg X."/>
            <person name="Du Z.-J."/>
        </authorList>
    </citation>
    <scope>NUCLEOTIDE SEQUENCE [LARGE SCALE GENOMIC DNA]</scope>
    <source>
        <strain evidence="1 2">RZ26</strain>
    </source>
</reference>
<dbReference type="GO" id="GO:0020037">
    <property type="term" value="F:heme binding"/>
    <property type="evidence" value="ECO:0007669"/>
    <property type="project" value="InterPro"/>
</dbReference>
<dbReference type="SUPFAM" id="SSF46626">
    <property type="entry name" value="Cytochrome c"/>
    <property type="match status" value="1"/>
</dbReference>
<dbReference type="OrthoDB" id="1164702at2"/>
<protein>
    <recommendedName>
        <fullName evidence="3">Cytochrome c domain-containing protein</fullName>
    </recommendedName>
</protein>
<keyword evidence="2" id="KW-1185">Reference proteome</keyword>
<organism evidence="1 2">
    <name type="scientific">Maribacter algarum</name>
    <name type="common">ex Zhang et al. 2020</name>
    <dbReference type="NCBI Taxonomy" id="2578118"/>
    <lineage>
        <taxon>Bacteria</taxon>
        <taxon>Pseudomonadati</taxon>
        <taxon>Bacteroidota</taxon>
        <taxon>Flavobacteriia</taxon>
        <taxon>Flavobacteriales</taxon>
        <taxon>Flavobacteriaceae</taxon>
        <taxon>Maribacter</taxon>
    </lineage>
</organism>
<dbReference type="GO" id="GO:0009055">
    <property type="term" value="F:electron transfer activity"/>
    <property type="evidence" value="ECO:0007669"/>
    <property type="project" value="InterPro"/>
</dbReference>
<gene>
    <name evidence="1" type="ORF">FEE95_21450</name>
</gene>
<accession>A0A5S3PIX1</accession>
<name>A0A5S3PIX1_9FLAO</name>
<comment type="caution">
    <text evidence="1">The sequence shown here is derived from an EMBL/GenBank/DDBJ whole genome shotgun (WGS) entry which is preliminary data.</text>
</comment>
<evidence type="ECO:0008006" key="3">
    <source>
        <dbReference type="Google" id="ProtNLM"/>
    </source>
</evidence>
<evidence type="ECO:0000313" key="1">
    <source>
        <dbReference type="EMBL" id="TMM51985.1"/>
    </source>
</evidence>
<dbReference type="RefSeq" id="WP_138660103.1">
    <property type="nucleotide sequence ID" value="NZ_VATY01000007.1"/>
</dbReference>